<evidence type="ECO:0000256" key="2">
    <source>
        <dbReference type="ARBA" id="ARBA00022737"/>
    </source>
</evidence>
<comment type="caution">
    <text evidence="6">The sequence shown here is derived from an EMBL/GenBank/DDBJ whole genome shotgun (WGS) entry which is preliminary data.</text>
</comment>
<keyword evidence="2" id="KW-0677">Repeat</keyword>
<dbReference type="InterPro" id="IPR032675">
    <property type="entry name" value="LRR_dom_sf"/>
</dbReference>
<dbReference type="Pfam" id="PF08477">
    <property type="entry name" value="Roc"/>
    <property type="match status" value="1"/>
</dbReference>
<dbReference type="InterPro" id="IPR003591">
    <property type="entry name" value="Leu-rich_rpt_typical-subtyp"/>
</dbReference>
<dbReference type="PROSITE" id="PS51424">
    <property type="entry name" value="ROC"/>
    <property type="match status" value="1"/>
</dbReference>
<protein>
    <submittedName>
        <fullName evidence="6">Leucine-rich repeat domain-containing protein</fullName>
    </submittedName>
</protein>
<name>A0A947DDQ7_9CYAN</name>
<dbReference type="PROSITE" id="PS51419">
    <property type="entry name" value="RAB"/>
    <property type="match status" value="1"/>
</dbReference>
<dbReference type="PROSITE" id="PS51450">
    <property type="entry name" value="LRR"/>
    <property type="match status" value="5"/>
</dbReference>
<keyword evidence="1" id="KW-0433">Leucine-rich repeat</keyword>
<dbReference type="InterPro" id="IPR005225">
    <property type="entry name" value="Small_GTP-bd"/>
</dbReference>
<keyword evidence="4" id="KW-0342">GTP-binding</keyword>
<dbReference type="Proteomes" id="UP000717364">
    <property type="component" value="Unassembled WGS sequence"/>
</dbReference>
<dbReference type="InterPro" id="IPR001611">
    <property type="entry name" value="Leu-rich_rpt"/>
</dbReference>
<organism evidence="6 7">
    <name type="scientific">Leptothoe spongobia TAU-MAC 1115</name>
    <dbReference type="NCBI Taxonomy" id="1967444"/>
    <lineage>
        <taxon>Bacteria</taxon>
        <taxon>Bacillati</taxon>
        <taxon>Cyanobacteriota</taxon>
        <taxon>Cyanophyceae</taxon>
        <taxon>Nodosilineales</taxon>
        <taxon>Cymatolegaceae</taxon>
        <taxon>Leptothoe</taxon>
        <taxon>Leptothoe spongobia</taxon>
    </lineage>
</organism>
<dbReference type="PANTHER" id="PTHR45752:SF195">
    <property type="entry name" value="LEUCINE-RICH REPEAT (LRR) FAMILY PROTEIN-RELATED"/>
    <property type="match status" value="1"/>
</dbReference>
<feature type="domain" description="Roc" evidence="5">
    <location>
        <begin position="333"/>
        <end position="494"/>
    </location>
</feature>
<dbReference type="SMART" id="SM00364">
    <property type="entry name" value="LRR_BAC"/>
    <property type="match status" value="6"/>
</dbReference>
<dbReference type="AlphaFoldDB" id="A0A947DDQ7"/>
<keyword evidence="3" id="KW-0547">Nucleotide-binding</keyword>
<dbReference type="InterPro" id="IPR055414">
    <property type="entry name" value="LRR_R13L4/SHOC2-like"/>
</dbReference>
<dbReference type="RefSeq" id="WP_215608261.1">
    <property type="nucleotide sequence ID" value="NZ_JADOES010000010.1"/>
</dbReference>
<reference evidence="6" key="2">
    <citation type="journal article" date="2021" name="Mar. Drugs">
        <title>Genome Reduction and Secondary Metabolism of the Marine Sponge-Associated Cyanobacterium Leptothoe.</title>
        <authorList>
            <person name="Konstantinou D."/>
            <person name="Popin R.V."/>
            <person name="Fewer D.P."/>
            <person name="Sivonen K."/>
            <person name="Gkelis S."/>
        </authorList>
    </citation>
    <scope>NUCLEOTIDE SEQUENCE</scope>
    <source>
        <strain evidence="6">TAU-MAC 1115</strain>
    </source>
</reference>
<dbReference type="SUPFAM" id="SSF52058">
    <property type="entry name" value="L domain-like"/>
    <property type="match status" value="1"/>
</dbReference>
<proteinExistence type="predicted"/>
<dbReference type="PRINTS" id="PR00019">
    <property type="entry name" value="LEURICHRPT"/>
</dbReference>
<dbReference type="Gene3D" id="3.80.10.10">
    <property type="entry name" value="Ribonuclease Inhibitor"/>
    <property type="match status" value="1"/>
</dbReference>
<dbReference type="SMART" id="SM00369">
    <property type="entry name" value="LRR_TYP"/>
    <property type="match status" value="7"/>
</dbReference>
<dbReference type="EMBL" id="JADOES010000010">
    <property type="protein sequence ID" value="MBT9315187.1"/>
    <property type="molecule type" value="Genomic_DNA"/>
</dbReference>
<dbReference type="Pfam" id="PF23598">
    <property type="entry name" value="LRR_14"/>
    <property type="match status" value="1"/>
</dbReference>
<dbReference type="InterPro" id="IPR020859">
    <property type="entry name" value="ROC"/>
</dbReference>
<evidence type="ECO:0000256" key="4">
    <source>
        <dbReference type="ARBA" id="ARBA00023134"/>
    </source>
</evidence>
<accession>A0A947DDQ7</accession>
<evidence type="ECO:0000256" key="3">
    <source>
        <dbReference type="ARBA" id="ARBA00022741"/>
    </source>
</evidence>
<keyword evidence="7" id="KW-1185">Reference proteome</keyword>
<dbReference type="InterPro" id="IPR050715">
    <property type="entry name" value="LRR-SigEffector_domain"/>
</dbReference>
<reference evidence="6" key="1">
    <citation type="submission" date="2020-11" db="EMBL/GenBank/DDBJ databases">
        <authorList>
            <person name="Konstantinou D."/>
            <person name="Gkelis S."/>
            <person name="Popin R."/>
            <person name="Fewer D."/>
            <person name="Sivonen K."/>
        </authorList>
    </citation>
    <scope>NUCLEOTIDE SEQUENCE</scope>
    <source>
        <strain evidence="6">TAU-MAC 1115</strain>
    </source>
</reference>
<dbReference type="PRINTS" id="PR00449">
    <property type="entry name" value="RASTRNSFRMNG"/>
</dbReference>
<evidence type="ECO:0000256" key="1">
    <source>
        <dbReference type="ARBA" id="ARBA00022614"/>
    </source>
</evidence>
<dbReference type="NCBIfam" id="TIGR00231">
    <property type="entry name" value="small_GTP"/>
    <property type="match status" value="1"/>
</dbReference>
<sequence length="494" mass="55183">MSSKPRGFMASPEGLQKLEAAKASLNLSFAAIAKQAGVETDTVMRLFHPSWEKRVSEVSLAAIARVLTVTPREITAVEVHSSNSKAFALAQRRIKTAIAYRSTNLDLSRLELTSLPNEIGQLNDLIRLDLSQSQLTSLPKEIGQLNNLAWLDLSQNQLTSLPKEIGQLNSLTRLDLSQNQLTSLPKEIGQLNKLTKLDLSHNQLTSLPKEIGQLNSLTWLDLSKNKLTSLLKEIGQLNNLTDLDLSQNQLTLLPTEIGQLSNLTDVGLDHNQLTSLPAELWQLNSLTNLFLHENDQLGVSVEILGPTRKEVNSGATPAKPADILNYYFRIQDDRQPLNEAKLILVGFGAVGKTSLVNRLIHNTFDQTSKKTEGINITQWPIQLNQSEDITLHVWDFGGQEIMHSTHQFFLTERSLYLLVLNGRQGHEDTDAEYWLELIQSFGGDSPIIVVLNKVAEHPFDVNRRALQQKFPNIREFIQTDCDTETGIDTLRTAI</sequence>
<evidence type="ECO:0000259" key="5">
    <source>
        <dbReference type="PROSITE" id="PS51424"/>
    </source>
</evidence>
<evidence type="ECO:0000313" key="7">
    <source>
        <dbReference type="Proteomes" id="UP000717364"/>
    </source>
</evidence>
<dbReference type="Gene3D" id="3.40.50.300">
    <property type="entry name" value="P-loop containing nucleotide triphosphate hydrolases"/>
    <property type="match status" value="1"/>
</dbReference>
<dbReference type="PANTHER" id="PTHR45752">
    <property type="entry name" value="LEUCINE-RICH REPEAT-CONTAINING"/>
    <property type="match status" value="1"/>
</dbReference>
<dbReference type="SUPFAM" id="SSF52540">
    <property type="entry name" value="P-loop containing nucleoside triphosphate hydrolases"/>
    <property type="match status" value="1"/>
</dbReference>
<dbReference type="InterPro" id="IPR027417">
    <property type="entry name" value="P-loop_NTPase"/>
</dbReference>
<dbReference type="GO" id="GO:0005525">
    <property type="term" value="F:GTP binding"/>
    <property type="evidence" value="ECO:0007669"/>
    <property type="project" value="UniProtKB-KW"/>
</dbReference>
<evidence type="ECO:0000313" key="6">
    <source>
        <dbReference type="EMBL" id="MBT9315187.1"/>
    </source>
</evidence>
<gene>
    <name evidence="6" type="ORF">IXB50_07095</name>
</gene>